<dbReference type="Gene3D" id="1.10.10.10">
    <property type="entry name" value="Winged helix-like DNA-binding domain superfamily/Winged helix DNA-binding domain"/>
    <property type="match status" value="1"/>
</dbReference>
<dbReference type="SMART" id="SM00345">
    <property type="entry name" value="HTH_GNTR"/>
    <property type="match status" value="1"/>
</dbReference>
<comment type="caution">
    <text evidence="5">The sequence shown here is derived from an EMBL/GenBank/DDBJ whole genome shotgun (WGS) entry which is preliminary data.</text>
</comment>
<dbReference type="STRING" id="1073574.GOARA_061_01460"/>
<dbReference type="PANTHER" id="PTHR38445">
    <property type="entry name" value="HTH-TYPE TRANSCRIPTIONAL REPRESSOR YTRA"/>
    <property type="match status" value="1"/>
</dbReference>
<dbReference type="GO" id="GO:0003700">
    <property type="term" value="F:DNA-binding transcription factor activity"/>
    <property type="evidence" value="ECO:0007669"/>
    <property type="project" value="InterPro"/>
</dbReference>
<dbReference type="PANTHER" id="PTHR38445:SF7">
    <property type="entry name" value="GNTR-FAMILY TRANSCRIPTIONAL REGULATOR"/>
    <property type="match status" value="1"/>
</dbReference>
<dbReference type="PROSITE" id="PS50949">
    <property type="entry name" value="HTH_GNTR"/>
    <property type="match status" value="1"/>
</dbReference>
<proteinExistence type="predicted"/>
<dbReference type="InterPro" id="IPR036390">
    <property type="entry name" value="WH_DNA-bd_sf"/>
</dbReference>
<dbReference type="RefSeq" id="WP_007322781.1">
    <property type="nucleotide sequence ID" value="NZ_BAEE01000061.1"/>
</dbReference>
<keyword evidence="3" id="KW-0804">Transcription</keyword>
<dbReference type="OrthoDB" id="3192286at2"/>
<evidence type="ECO:0000259" key="4">
    <source>
        <dbReference type="PROSITE" id="PS50949"/>
    </source>
</evidence>
<evidence type="ECO:0000313" key="5">
    <source>
        <dbReference type="EMBL" id="GAB10706.1"/>
    </source>
</evidence>
<keyword evidence="2" id="KW-0238">DNA-binding</keyword>
<reference evidence="5 6" key="1">
    <citation type="submission" date="2011-11" db="EMBL/GenBank/DDBJ databases">
        <title>Whole genome shotgun sequence of Gordonia araii NBRC 100433.</title>
        <authorList>
            <person name="Yoshida Y."/>
            <person name="Hosoyama A."/>
            <person name="Tsuchikane K."/>
            <person name="Katsumata H."/>
            <person name="Yamazaki S."/>
            <person name="Fujita N."/>
        </authorList>
    </citation>
    <scope>NUCLEOTIDE SEQUENCE [LARGE SCALE GENOMIC DNA]</scope>
    <source>
        <strain evidence="5 6">NBRC 100433</strain>
    </source>
</reference>
<name>G7H4D1_9ACTN</name>
<sequence length="117" mass="12751">MLIRIDPSDRAALYEQVAASVRGAVARGEVSPGDRLPTAREVAASLDINMHTVLRAYQILRDEGLIELRRGRGAVIADNADRKAELTDAVDRAIEVARRLGLSMDSLVASIRERSAQ</sequence>
<dbReference type="AlphaFoldDB" id="G7H4D1"/>
<dbReference type="InterPro" id="IPR000524">
    <property type="entry name" value="Tscrpt_reg_HTH_GntR"/>
</dbReference>
<accession>G7H4D1</accession>
<dbReference type="CDD" id="cd07377">
    <property type="entry name" value="WHTH_GntR"/>
    <property type="match status" value="1"/>
</dbReference>
<dbReference type="GO" id="GO:0003677">
    <property type="term" value="F:DNA binding"/>
    <property type="evidence" value="ECO:0007669"/>
    <property type="project" value="UniProtKB-KW"/>
</dbReference>
<dbReference type="InterPro" id="IPR036388">
    <property type="entry name" value="WH-like_DNA-bd_sf"/>
</dbReference>
<keyword evidence="6" id="KW-1185">Reference proteome</keyword>
<dbReference type="Pfam" id="PF00392">
    <property type="entry name" value="GntR"/>
    <property type="match status" value="1"/>
</dbReference>
<evidence type="ECO:0000256" key="3">
    <source>
        <dbReference type="ARBA" id="ARBA00023163"/>
    </source>
</evidence>
<organism evidence="5 6">
    <name type="scientific">Gordonia araii NBRC 100433</name>
    <dbReference type="NCBI Taxonomy" id="1073574"/>
    <lineage>
        <taxon>Bacteria</taxon>
        <taxon>Bacillati</taxon>
        <taxon>Actinomycetota</taxon>
        <taxon>Actinomycetes</taxon>
        <taxon>Mycobacteriales</taxon>
        <taxon>Gordoniaceae</taxon>
        <taxon>Gordonia</taxon>
    </lineage>
</organism>
<feature type="domain" description="HTH gntR-type" evidence="4">
    <location>
        <begin position="11"/>
        <end position="79"/>
    </location>
</feature>
<dbReference type="EMBL" id="BAEE01000061">
    <property type="protein sequence ID" value="GAB10706.1"/>
    <property type="molecule type" value="Genomic_DNA"/>
</dbReference>
<evidence type="ECO:0000313" key="6">
    <source>
        <dbReference type="Proteomes" id="UP000035088"/>
    </source>
</evidence>
<keyword evidence="1" id="KW-0805">Transcription regulation</keyword>
<evidence type="ECO:0000256" key="1">
    <source>
        <dbReference type="ARBA" id="ARBA00023015"/>
    </source>
</evidence>
<dbReference type="SUPFAM" id="SSF46785">
    <property type="entry name" value="Winged helix' DNA-binding domain"/>
    <property type="match status" value="1"/>
</dbReference>
<gene>
    <name evidence="5" type="ORF">GOARA_061_01460</name>
</gene>
<protein>
    <submittedName>
        <fullName evidence="5">Putative GntR family transcriptional regulator</fullName>
    </submittedName>
</protein>
<dbReference type="Proteomes" id="UP000035088">
    <property type="component" value="Unassembled WGS sequence"/>
</dbReference>
<evidence type="ECO:0000256" key="2">
    <source>
        <dbReference type="ARBA" id="ARBA00023125"/>
    </source>
</evidence>